<keyword evidence="1" id="KW-0378">Hydrolase</keyword>
<dbReference type="InterPro" id="IPR035930">
    <property type="entry name" value="FomD-like_sf"/>
</dbReference>
<protein>
    <submittedName>
        <fullName evidence="3">DUF402 domain-containing protein</fullName>
    </submittedName>
</protein>
<evidence type="ECO:0000313" key="3">
    <source>
        <dbReference type="EMBL" id="MFC4769266.1"/>
    </source>
</evidence>
<organism evidence="3 4">
    <name type="scientific">Effusibacillus consociatus</name>
    <dbReference type="NCBI Taxonomy" id="1117041"/>
    <lineage>
        <taxon>Bacteria</taxon>
        <taxon>Bacillati</taxon>
        <taxon>Bacillota</taxon>
        <taxon>Bacilli</taxon>
        <taxon>Bacillales</taxon>
        <taxon>Alicyclobacillaceae</taxon>
        <taxon>Effusibacillus</taxon>
    </lineage>
</organism>
<reference evidence="4" key="1">
    <citation type="journal article" date="2019" name="Int. J. Syst. Evol. Microbiol.">
        <title>The Global Catalogue of Microorganisms (GCM) 10K type strain sequencing project: providing services to taxonomists for standard genome sequencing and annotation.</title>
        <authorList>
            <consortium name="The Broad Institute Genomics Platform"/>
            <consortium name="The Broad Institute Genome Sequencing Center for Infectious Disease"/>
            <person name="Wu L."/>
            <person name="Ma J."/>
        </authorList>
    </citation>
    <scope>NUCLEOTIDE SEQUENCE [LARGE SCALE GENOMIC DNA]</scope>
    <source>
        <strain evidence="4">WYCCWR 12678</strain>
    </source>
</reference>
<dbReference type="PANTHER" id="PTHR39159">
    <property type="match status" value="1"/>
</dbReference>
<dbReference type="Pfam" id="PF04167">
    <property type="entry name" value="DUF402"/>
    <property type="match status" value="1"/>
</dbReference>
<proteinExistence type="predicted"/>
<evidence type="ECO:0000313" key="4">
    <source>
        <dbReference type="Proteomes" id="UP001596002"/>
    </source>
</evidence>
<accession>A0ABV9Q564</accession>
<name>A0ABV9Q564_9BACL</name>
<keyword evidence="4" id="KW-1185">Reference proteome</keyword>
<dbReference type="Gene3D" id="2.40.380.10">
    <property type="entry name" value="FomD-like"/>
    <property type="match status" value="1"/>
</dbReference>
<dbReference type="EMBL" id="JBHSHC010000120">
    <property type="protein sequence ID" value="MFC4769266.1"/>
    <property type="molecule type" value="Genomic_DNA"/>
</dbReference>
<feature type="domain" description="DUF402" evidence="2">
    <location>
        <begin position="6"/>
        <end position="144"/>
    </location>
</feature>
<dbReference type="InterPro" id="IPR050212">
    <property type="entry name" value="Ntdp-like"/>
</dbReference>
<dbReference type="SUPFAM" id="SSF159234">
    <property type="entry name" value="FomD-like"/>
    <property type="match status" value="1"/>
</dbReference>
<dbReference type="Proteomes" id="UP001596002">
    <property type="component" value="Unassembled WGS sequence"/>
</dbReference>
<comment type="caution">
    <text evidence="3">The sequence shown here is derived from an EMBL/GenBank/DDBJ whole genome shotgun (WGS) entry which is preliminary data.</text>
</comment>
<dbReference type="PANTHER" id="PTHR39159:SF1">
    <property type="entry name" value="UPF0374 PROTEIN YGAC"/>
    <property type="match status" value="1"/>
</dbReference>
<sequence>MSIKHDGFAHRSWDAAVVLEEEPLRLAISPHTPVRNSDGSVWTSDYEVEAYFHPEYWFNAFLLKKSDGSEWYCNVAAPPLFNKKKNEVHFVDYDLDVYVYADGSFKVLDRDEYEENAQRMRYSEEIRDKVEEGLRQLLQAISERREPFSYRV</sequence>
<evidence type="ECO:0000256" key="1">
    <source>
        <dbReference type="ARBA" id="ARBA00022801"/>
    </source>
</evidence>
<gene>
    <name evidence="3" type="ORF">ACFO8Q_18205</name>
</gene>
<evidence type="ECO:0000259" key="2">
    <source>
        <dbReference type="Pfam" id="PF04167"/>
    </source>
</evidence>
<dbReference type="InterPro" id="IPR007295">
    <property type="entry name" value="DUF402"/>
</dbReference>
<dbReference type="RefSeq" id="WP_380027586.1">
    <property type="nucleotide sequence ID" value="NZ_JBHSHC010000120.1"/>
</dbReference>